<dbReference type="SUPFAM" id="SSF51395">
    <property type="entry name" value="FMN-linked oxidoreductases"/>
    <property type="match status" value="1"/>
</dbReference>
<evidence type="ECO:0000256" key="1">
    <source>
        <dbReference type="ARBA" id="ARBA00001917"/>
    </source>
</evidence>
<dbReference type="PANTHER" id="PTHR42917:SF2">
    <property type="entry name" value="2,4-DIENOYL-COA REDUCTASE [(2E)-ENOYL-COA-PRODUCING]"/>
    <property type="match status" value="1"/>
</dbReference>
<evidence type="ECO:0000256" key="3">
    <source>
        <dbReference type="ARBA" id="ARBA00011048"/>
    </source>
</evidence>
<dbReference type="PANTHER" id="PTHR42917">
    <property type="entry name" value="2,4-DIENOYL-COA REDUCTASE"/>
    <property type="match status" value="1"/>
</dbReference>
<dbReference type="GO" id="GO:0046872">
    <property type="term" value="F:metal ion binding"/>
    <property type="evidence" value="ECO:0007669"/>
    <property type="project" value="UniProtKB-KW"/>
</dbReference>
<comment type="similarity">
    <text evidence="3">In the N-terminal section; belongs to the NADH:flavin oxidoreductase/NADH oxidase family.</text>
</comment>
<organism evidence="13">
    <name type="scientific">Muribaculaceae bacterium Z82</name>
    <dbReference type="NCBI Taxonomy" id="2304548"/>
    <lineage>
        <taxon>Bacteria</taxon>
        <taxon>Pseudomonadati</taxon>
        <taxon>Bacteroidota</taxon>
        <taxon>Bacteroidia</taxon>
        <taxon>Bacteroidales</taxon>
        <taxon>Muribaculaceae</taxon>
    </lineage>
</organism>
<comment type="caution">
    <text evidence="13">The sequence shown here is derived from an EMBL/GenBank/DDBJ whole genome shotgun (WGS) entry which is preliminary data.</text>
</comment>
<gene>
    <name evidence="13" type="ORF">D1639_06275</name>
</gene>
<evidence type="ECO:0000256" key="2">
    <source>
        <dbReference type="ARBA" id="ARBA00001966"/>
    </source>
</evidence>
<comment type="cofactor">
    <cofactor evidence="2">
        <name>[4Fe-4S] cluster</name>
        <dbReference type="ChEBI" id="CHEBI:49883"/>
    </cofactor>
</comment>
<keyword evidence="7" id="KW-0560">Oxidoreductase</keyword>
<feature type="compositionally biased region" description="Low complexity" evidence="10">
    <location>
        <begin position="57"/>
        <end position="70"/>
    </location>
</feature>
<keyword evidence="9" id="KW-0411">Iron-sulfur</keyword>
<keyword evidence="6" id="KW-0479">Metal-binding</keyword>
<dbReference type="EMBL" id="QWKH01000038">
    <property type="protein sequence ID" value="NBI34640.1"/>
    <property type="molecule type" value="Genomic_DNA"/>
</dbReference>
<dbReference type="InterPro" id="IPR023753">
    <property type="entry name" value="FAD/NAD-binding_dom"/>
</dbReference>
<name>A0A7C9JDQ5_9BACT</name>
<dbReference type="GO" id="GO:0010181">
    <property type="term" value="F:FMN binding"/>
    <property type="evidence" value="ECO:0007669"/>
    <property type="project" value="InterPro"/>
</dbReference>
<evidence type="ECO:0000259" key="11">
    <source>
        <dbReference type="Pfam" id="PF00724"/>
    </source>
</evidence>
<dbReference type="InterPro" id="IPR051793">
    <property type="entry name" value="NADH:flavin_oxidoreductase"/>
</dbReference>
<proteinExistence type="inferred from homology"/>
<dbReference type="Pfam" id="PF07992">
    <property type="entry name" value="Pyr_redox_2"/>
    <property type="match status" value="1"/>
</dbReference>
<dbReference type="PRINTS" id="PR00411">
    <property type="entry name" value="PNDRDTASEI"/>
</dbReference>
<evidence type="ECO:0000256" key="7">
    <source>
        <dbReference type="ARBA" id="ARBA00023002"/>
    </source>
</evidence>
<evidence type="ECO:0000256" key="6">
    <source>
        <dbReference type="ARBA" id="ARBA00022723"/>
    </source>
</evidence>
<feature type="domain" description="FAD/NAD(P)-binding" evidence="12">
    <location>
        <begin position="502"/>
        <end position="731"/>
    </location>
</feature>
<dbReference type="AlphaFoldDB" id="A0A7C9JDQ5"/>
<dbReference type="Gene3D" id="3.20.20.70">
    <property type="entry name" value="Aldolase class I"/>
    <property type="match status" value="1"/>
</dbReference>
<feature type="domain" description="NADH:flavin oxidoreductase/NADH oxidase N-terminal" evidence="11">
    <location>
        <begin position="203"/>
        <end position="291"/>
    </location>
</feature>
<keyword evidence="5" id="KW-0288">FMN</keyword>
<evidence type="ECO:0000256" key="5">
    <source>
        <dbReference type="ARBA" id="ARBA00022643"/>
    </source>
</evidence>
<keyword evidence="4" id="KW-0285">Flavoprotein</keyword>
<dbReference type="GO" id="GO:0051536">
    <property type="term" value="F:iron-sulfur cluster binding"/>
    <property type="evidence" value="ECO:0007669"/>
    <property type="project" value="UniProtKB-KW"/>
</dbReference>
<comment type="cofactor">
    <cofactor evidence="1">
        <name>FMN</name>
        <dbReference type="ChEBI" id="CHEBI:58210"/>
    </cofactor>
</comment>
<dbReference type="GO" id="GO:0016491">
    <property type="term" value="F:oxidoreductase activity"/>
    <property type="evidence" value="ECO:0007669"/>
    <property type="project" value="UniProtKB-KW"/>
</dbReference>
<evidence type="ECO:0000313" key="13">
    <source>
        <dbReference type="EMBL" id="NBI34640.1"/>
    </source>
</evidence>
<dbReference type="PRINTS" id="PR00368">
    <property type="entry name" value="FADPNR"/>
</dbReference>
<dbReference type="InterPro" id="IPR001155">
    <property type="entry name" value="OxRdtase_FMN_N"/>
</dbReference>
<protein>
    <submittedName>
        <fullName evidence="13">Tat (Twin-arginine translocation) pathway signal sequence</fullName>
    </submittedName>
</protein>
<feature type="domain" description="NADH:flavin oxidoreductase/NADH oxidase N-terminal" evidence="11">
    <location>
        <begin position="87"/>
        <end position="191"/>
    </location>
</feature>
<dbReference type="InterPro" id="IPR013785">
    <property type="entry name" value="Aldolase_TIM"/>
</dbReference>
<reference evidence="13" key="1">
    <citation type="submission" date="2018-08" db="EMBL/GenBank/DDBJ databases">
        <title>Murine metabolic-syndrome-specific gut microbial biobank.</title>
        <authorList>
            <person name="Liu C."/>
        </authorList>
    </citation>
    <scope>NUCLEOTIDE SEQUENCE [LARGE SCALE GENOMIC DNA]</scope>
    <source>
        <strain evidence="13">Z82</strain>
    </source>
</reference>
<evidence type="ECO:0000256" key="10">
    <source>
        <dbReference type="SAM" id="MobiDB-lite"/>
    </source>
</evidence>
<evidence type="ECO:0000256" key="9">
    <source>
        <dbReference type="ARBA" id="ARBA00023014"/>
    </source>
</evidence>
<keyword evidence="8" id="KW-0408">Iron</keyword>
<dbReference type="Pfam" id="PF00724">
    <property type="entry name" value="Oxidored_FMN"/>
    <property type="match status" value="2"/>
</dbReference>
<feature type="compositionally biased region" description="Basic and acidic residues" evidence="10">
    <location>
        <begin position="37"/>
        <end position="53"/>
    </location>
</feature>
<dbReference type="Gene3D" id="3.40.50.720">
    <property type="entry name" value="NAD(P)-binding Rossmann-like Domain"/>
    <property type="match status" value="1"/>
</dbReference>
<evidence type="ECO:0000259" key="12">
    <source>
        <dbReference type="Pfam" id="PF07992"/>
    </source>
</evidence>
<accession>A0A7C9JDQ5</accession>
<dbReference type="InterPro" id="IPR036188">
    <property type="entry name" value="FAD/NAD-bd_sf"/>
</dbReference>
<evidence type="ECO:0000256" key="4">
    <source>
        <dbReference type="ARBA" id="ARBA00022630"/>
    </source>
</evidence>
<feature type="region of interest" description="Disordered" evidence="10">
    <location>
        <begin position="33"/>
        <end position="75"/>
    </location>
</feature>
<dbReference type="Gene3D" id="3.50.50.60">
    <property type="entry name" value="FAD/NAD(P)-binding domain"/>
    <property type="match status" value="1"/>
</dbReference>
<dbReference type="SUPFAM" id="SSF51971">
    <property type="entry name" value="Nucleotide-binding domain"/>
    <property type="match status" value="1"/>
</dbReference>
<dbReference type="PROSITE" id="PS51257">
    <property type="entry name" value="PROKAR_LIPOPROTEIN"/>
    <property type="match status" value="1"/>
</dbReference>
<dbReference type="PROSITE" id="PS51318">
    <property type="entry name" value="TAT"/>
    <property type="match status" value="1"/>
</dbReference>
<dbReference type="InterPro" id="IPR006311">
    <property type="entry name" value="TAT_signal"/>
</dbReference>
<evidence type="ECO:0000256" key="8">
    <source>
        <dbReference type="ARBA" id="ARBA00023004"/>
    </source>
</evidence>
<sequence length="761" mass="80657">MELSRRDFLGAAAFTAAGFGSLAVAGGLAGCAAPKQDAPKQDAPKGDEPKAADDGVEAGAAEPAPAAGEGLNPQSDYTACTTDFKPLFEPLTMGGVTLKNRIVKSPAGSDTWAPEGDALNDNFLDYYENFAKGGASLVFVESSIGKLMGFKPLEQTASGWLVSDMTKIPDLMAPVCERIHKHDSLAGFQLGMGMLNEETTVITDMTPENIQWLKDTIVELAVQLKAAGFDVMELHCAATQILKYFMMARVNKREDEYGAQNLENRTRFLCEVIAGIKEACGQDYPVQVLIDAVEENDAALGNNDGFLTLEESVANAQMLEKAGADSFYLRVSVPGRHIAQFAPDLMFSGYRSEGMTGFGTRADFSQHFGGIVDGEHSGAGMLISACEAYKKGLSKASVSAAGYMDPRTAPDLIVGAVADGKVDYLMITRPLTVDPEMPNKLAAGKRDEIAPCCRCLHCHSKGGPAEYANDGTEYCRVNAVTQRAYTEDIPEGYELLPAETRKKVMVVGGGPAGMEAARIAALRGHDVTLYEKSSSLGGLVNTAHAFKGDHERLGDLVDYLAHQQDVCGVSVVTGTEVTAETVKAESPDVVLVATGGKRETKLSGAGPVKVAGIADVAGADLGQRVVICGAGLQAVDIALYLLAQGKKVQLVHDQPKELIDKEQSMWVRAFVIPHLYAQGVKIWNNAQVGKVTDEGLSITIATGEQKVLACDTVLECYDMVPNTELADAIGSAAEVKCIGDCEAPCDIAMAIKAGHLAARAI</sequence>